<dbReference type="InterPro" id="IPR022496">
    <property type="entry name" value="T6A_TsaB"/>
</dbReference>
<dbReference type="InterPro" id="IPR043129">
    <property type="entry name" value="ATPase_NBD"/>
</dbReference>
<evidence type="ECO:0000313" key="2">
    <source>
        <dbReference type="EMBL" id="ARF68658.1"/>
    </source>
</evidence>
<dbReference type="GO" id="GO:0005829">
    <property type="term" value="C:cytosol"/>
    <property type="evidence" value="ECO:0007669"/>
    <property type="project" value="TreeGrafter"/>
</dbReference>
<dbReference type="GO" id="GO:0016740">
    <property type="term" value="F:transferase activity"/>
    <property type="evidence" value="ECO:0007669"/>
    <property type="project" value="UniProtKB-KW"/>
</dbReference>
<dbReference type="AlphaFoldDB" id="A0A1V0UUL1"/>
<feature type="domain" description="Gcp-like" evidence="1">
    <location>
        <begin position="41"/>
        <end position="125"/>
    </location>
</feature>
<dbReference type="GO" id="GO:0002949">
    <property type="term" value="P:tRNA threonylcarbamoyladenosine modification"/>
    <property type="evidence" value="ECO:0007669"/>
    <property type="project" value="InterPro"/>
</dbReference>
<dbReference type="SUPFAM" id="SSF53067">
    <property type="entry name" value="Actin-like ATPase domain"/>
    <property type="match status" value="1"/>
</dbReference>
<gene>
    <name evidence="2" type="ORF">B7C51_13900</name>
</gene>
<accession>A0A1V0UUL1</accession>
<proteinExistence type="predicted"/>
<dbReference type="Gene3D" id="3.30.420.40">
    <property type="match status" value="1"/>
</dbReference>
<dbReference type="NCBIfam" id="TIGR03725">
    <property type="entry name" value="T6A_YeaZ"/>
    <property type="match status" value="1"/>
</dbReference>
<dbReference type="EMBL" id="CP020557">
    <property type="protein sequence ID" value="ARF68658.1"/>
    <property type="molecule type" value="Genomic_DNA"/>
</dbReference>
<dbReference type="CDD" id="cd24032">
    <property type="entry name" value="ASKHA_NBD_TsaB"/>
    <property type="match status" value="1"/>
</dbReference>
<keyword evidence="2" id="KW-0808">Transferase</keyword>
<dbReference type="PANTHER" id="PTHR11735:SF11">
    <property type="entry name" value="TRNA THREONYLCARBAMOYLADENOSINE BIOSYNTHESIS PROTEIN TSAB"/>
    <property type="match status" value="1"/>
</dbReference>
<sequence length="292" mass="32335">MTNEQLEQAASGLMLALDTSTSSMTVALLRQGKQIAQVNSRAERNHSIHLLPAVQKLIREQGYRSSDLESVAVGNGPGSYTGVRIAVTAAKTFSWSLDIPLVSVSSLEALAFGANRECNEGDSPVLHEGNDGTRRMEEDCQTGETACKPEIRWLVPLVNGRRGQAFTSLFATQKSLDWQRLEPDGIRLMENWVRDILVKAEQLAGSDREKERKQAPTEVVFAGEVGLFDPMIENFKTSWKGTVRQIPHEMKAEDIGILAYGLLLERETDNPYTLVPNYTQLTEAEVKLMGKS</sequence>
<name>A0A1V0UUL1_9BACL</name>
<dbReference type="PANTHER" id="PTHR11735">
    <property type="entry name" value="TRNA N6-ADENOSINE THREONYLCARBAMOYLTRANSFERASE"/>
    <property type="match status" value="1"/>
</dbReference>
<organism evidence="2 3">
    <name type="scientific">Paenibacillus larvae subsp. pulvifaciens</name>
    <dbReference type="NCBI Taxonomy" id="1477"/>
    <lineage>
        <taxon>Bacteria</taxon>
        <taxon>Bacillati</taxon>
        <taxon>Bacillota</taxon>
        <taxon>Bacilli</taxon>
        <taxon>Bacillales</taxon>
        <taxon>Paenibacillaceae</taxon>
        <taxon>Paenibacillus</taxon>
    </lineage>
</organism>
<evidence type="ECO:0000259" key="1">
    <source>
        <dbReference type="Pfam" id="PF00814"/>
    </source>
</evidence>
<reference evidence="2 3" key="1">
    <citation type="submission" date="2017-03" db="EMBL/GenBank/DDBJ databases">
        <title>Paenibacillus larvae genome sequencing.</title>
        <authorList>
            <person name="Dingman D.W."/>
        </authorList>
    </citation>
    <scope>NUCLEOTIDE SEQUENCE [LARGE SCALE GENOMIC DNA]</scope>
    <source>
        <strain evidence="2 3">SAG 10367</strain>
    </source>
</reference>
<evidence type="ECO:0000313" key="3">
    <source>
        <dbReference type="Proteomes" id="UP000192727"/>
    </source>
</evidence>
<dbReference type="InterPro" id="IPR000905">
    <property type="entry name" value="Gcp-like_dom"/>
</dbReference>
<dbReference type="RefSeq" id="WP_023482489.1">
    <property type="nucleotide sequence ID" value="NZ_CP020557.1"/>
</dbReference>
<dbReference type="Pfam" id="PF00814">
    <property type="entry name" value="TsaD"/>
    <property type="match status" value="1"/>
</dbReference>
<dbReference type="Proteomes" id="UP000192727">
    <property type="component" value="Chromosome"/>
</dbReference>
<protein>
    <submittedName>
        <fullName evidence="2">tRNA (Adenosine(37)-N6)-threonylcarbamoyltransferase complex dimerization subunit type 1 TsaB</fullName>
    </submittedName>
</protein>